<evidence type="ECO:0000313" key="2">
    <source>
        <dbReference type="Proteomes" id="UP001168528"/>
    </source>
</evidence>
<organism evidence="1 2">
    <name type="scientific">Rhodocytophaga aerolata</name>
    <dbReference type="NCBI Taxonomy" id="455078"/>
    <lineage>
        <taxon>Bacteria</taxon>
        <taxon>Pseudomonadati</taxon>
        <taxon>Bacteroidota</taxon>
        <taxon>Cytophagia</taxon>
        <taxon>Cytophagales</taxon>
        <taxon>Rhodocytophagaceae</taxon>
        <taxon>Rhodocytophaga</taxon>
    </lineage>
</organism>
<name>A0ABT8R462_9BACT</name>
<comment type="caution">
    <text evidence="1">The sequence shown here is derived from an EMBL/GenBank/DDBJ whole genome shotgun (WGS) entry which is preliminary data.</text>
</comment>
<reference evidence="1" key="1">
    <citation type="submission" date="2023-07" db="EMBL/GenBank/DDBJ databases">
        <title>The genome sequence of Rhodocytophaga aerolata KACC 12507.</title>
        <authorList>
            <person name="Zhang X."/>
        </authorList>
    </citation>
    <scope>NUCLEOTIDE SEQUENCE</scope>
    <source>
        <strain evidence="1">KACC 12507</strain>
    </source>
</reference>
<dbReference type="Proteomes" id="UP001168528">
    <property type="component" value="Unassembled WGS sequence"/>
</dbReference>
<accession>A0ABT8R462</accession>
<proteinExistence type="predicted"/>
<dbReference type="EMBL" id="JAUKPO010000001">
    <property type="protein sequence ID" value="MDO1445435.1"/>
    <property type="molecule type" value="Genomic_DNA"/>
</dbReference>
<sequence>MKTTTNFYGLANTSLLHELEQKLDQQAILRMTKLHQRLKYKKRSELVRIKKQILRKYKQYSYADYLYEAVLLEIEICLHKLSCR</sequence>
<evidence type="ECO:0000313" key="1">
    <source>
        <dbReference type="EMBL" id="MDO1445435.1"/>
    </source>
</evidence>
<dbReference type="RefSeq" id="WP_302036222.1">
    <property type="nucleotide sequence ID" value="NZ_JAUKPO010000001.1"/>
</dbReference>
<keyword evidence="2" id="KW-1185">Reference proteome</keyword>
<gene>
    <name evidence="1" type="ORF">Q0590_04190</name>
</gene>
<protein>
    <submittedName>
        <fullName evidence="1">Uncharacterized protein</fullName>
    </submittedName>
</protein>